<evidence type="ECO:0000256" key="4">
    <source>
        <dbReference type="ARBA" id="ARBA00022989"/>
    </source>
</evidence>
<comment type="subcellular location">
    <subcellularLocation>
        <location evidence="1">Membrane</location>
        <topology evidence="1">Multi-pass membrane protein</topology>
    </subcellularLocation>
</comment>
<evidence type="ECO:0000256" key="8">
    <source>
        <dbReference type="SAM" id="Phobius"/>
    </source>
</evidence>
<feature type="transmembrane region" description="Helical" evidence="8">
    <location>
        <begin position="144"/>
        <end position="164"/>
    </location>
</feature>
<comment type="similarity">
    <text evidence="2">Belongs to the sphingosine N-acyltransferase family.</text>
</comment>
<dbReference type="PANTHER" id="PTHR12560:SF0">
    <property type="entry name" value="LD18904P"/>
    <property type="match status" value="1"/>
</dbReference>
<evidence type="ECO:0000256" key="2">
    <source>
        <dbReference type="ARBA" id="ARBA00009808"/>
    </source>
</evidence>
<keyword evidence="11" id="KW-1185">Reference proteome</keyword>
<protein>
    <submittedName>
        <fullName evidence="10">TLC domain-containing protein</fullName>
    </submittedName>
</protein>
<evidence type="ECO:0000256" key="1">
    <source>
        <dbReference type="ARBA" id="ARBA00004141"/>
    </source>
</evidence>
<accession>A0A4P9Y1B0</accession>
<dbReference type="PIRSF" id="PIRSF005225">
    <property type="entry name" value="LAG1_LAC1"/>
    <property type="match status" value="1"/>
</dbReference>
<dbReference type="OrthoDB" id="537032at2759"/>
<sequence>MRFILSPLARFSGVRRKLKVDRFAEQAWIVLWASFSLTYGLILMKDAPYWNNSAHFWKDYPHLHYQPAFKFYYIMQAAFWSAQIVVLNIEKPRKDYVEMLLHHLVTISLISLSYTFHLTRVGHAILCITDISDIFLSFAKCLRYAGFTTSCDAIFGIFVLSWVYSRFYLLGRVSYSVTFEARDYLTIGWNPSTGHYLTENNVWIFVFLLSCLMALMIFWFVLIVKVIVRVLGGVGAEDNRSDDEDDGEEEEATDEAMQVDKQE</sequence>
<dbReference type="InterPro" id="IPR006634">
    <property type="entry name" value="TLC-dom"/>
</dbReference>
<dbReference type="EMBL" id="KZ988290">
    <property type="protein sequence ID" value="RKP12555.1"/>
    <property type="molecule type" value="Genomic_DNA"/>
</dbReference>
<dbReference type="SMART" id="SM00724">
    <property type="entry name" value="TLC"/>
    <property type="match status" value="1"/>
</dbReference>
<evidence type="ECO:0000256" key="5">
    <source>
        <dbReference type="ARBA" id="ARBA00023136"/>
    </source>
</evidence>
<reference evidence="11" key="1">
    <citation type="journal article" date="2018" name="Nat. Microbiol.">
        <title>Leveraging single-cell genomics to expand the fungal tree of life.</title>
        <authorList>
            <person name="Ahrendt S.R."/>
            <person name="Quandt C.A."/>
            <person name="Ciobanu D."/>
            <person name="Clum A."/>
            <person name="Salamov A."/>
            <person name="Andreopoulos B."/>
            <person name="Cheng J.F."/>
            <person name="Woyke T."/>
            <person name="Pelin A."/>
            <person name="Henrissat B."/>
            <person name="Reynolds N.K."/>
            <person name="Benny G.L."/>
            <person name="Smith M.E."/>
            <person name="James T.Y."/>
            <person name="Grigoriev I.V."/>
        </authorList>
    </citation>
    <scope>NUCLEOTIDE SEQUENCE [LARGE SCALE GENOMIC DNA]</scope>
</reference>
<feature type="transmembrane region" description="Helical" evidence="8">
    <location>
        <begin position="23"/>
        <end position="42"/>
    </location>
</feature>
<evidence type="ECO:0000313" key="10">
    <source>
        <dbReference type="EMBL" id="RKP12555.1"/>
    </source>
</evidence>
<dbReference type="PANTHER" id="PTHR12560">
    <property type="entry name" value="LONGEVITY ASSURANCE FACTOR 1 LAG1"/>
    <property type="match status" value="1"/>
</dbReference>
<dbReference type="GO" id="GO:0046513">
    <property type="term" value="P:ceramide biosynthetic process"/>
    <property type="evidence" value="ECO:0007669"/>
    <property type="project" value="InterPro"/>
</dbReference>
<organism evidence="10 11">
    <name type="scientific">Piptocephalis cylindrospora</name>
    <dbReference type="NCBI Taxonomy" id="1907219"/>
    <lineage>
        <taxon>Eukaryota</taxon>
        <taxon>Fungi</taxon>
        <taxon>Fungi incertae sedis</taxon>
        <taxon>Zoopagomycota</taxon>
        <taxon>Zoopagomycotina</taxon>
        <taxon>Zoopagomycetes</taxon>
        <taxon>Zoopagales</taxon>
        <taxon>Piptocephalidaceae</taxon>
        <taxon>Piptocephalis</taxon>
    </lineage>
</organism>
<feature type="transmembrane region" description="Helical" evidence="8">
    <location>
        <begin position="96"/>
        <end position="115"/>
    </location>
</feature>
<feature type="region of interest" description="Disordered" evidence="7">
    <location>
        <begin position="237"/>
        <end position="263"/>
    </location>
</feature>
<keyword evidence="5 6" id="KW-0472">Membrane</keyword>
<evidence type="ECO:0000256" key="3">
    <source>
        <dbReference type="ARBA" id="ARBA00022692"/>
    </source>
</evidence>
<feature type="compositionally biased region" description="Acidic residues" evidence="7">
    <location>
        <begin position="240"/>
        <end position="254"/>
    </location>
</feature>
<dbReference type="PROSITE" id="PS50922">
    <property type="entry name" value="TLC"/>
    <property type="match status" value="1"/>
</dbReference>
<keyword evidence="3 6" id="KW-0812">Transmembrane</keyword>
<name>A0A4P9Y1B0_9FUNG</name>
<gene>
    <name evidence="10" type="ORF">BJ684DRAFT_23020</name>
</gene>
<feature type="domain" description="TLC" evidence="9">
    <location>
        <begin position="18"/>
        <end position="232"/>
    </location>
</feature>
<evidence type="ECO:0000256" key="6">
    <source>
        <dbReference type="PROSITE-ProRule" id="PRU00205"/>
    </source>
</evidence>
<feature type="transmembrane region" description="Helical" evidence="8">
    <location>
        <begin position="71"/>
        <end position="89"/>
    </location>
</feature>
<dbReference type="Proteomes" id="UP000267251">
    <property type="component" value="Unassembled WGS sequence"/>
</dbReference>
<dbReference type="Pfam" id="PF03798">
    <property type="entry name" value="TRAM_LAG1_CLN8"/>
    <property type="match status" value="1"/>
</dbReference>
<dbReference type="GO" id="GO:0050291">
    <property type="term" value="F:sphingosine N-acyltransferase activity"/>
    <property type="evidence" value="ECO:0007669"/>
    <property type="project" value="InterPro"/>
</dbReference>
<keyword evidence="4 8" id="KW-1133">Transmembrane helix</keyword>
<feature type="transmembrane region" description="Helical" evidence="8">
    <location>
        <begin position="202"/>
        <end position="224"/>
    </location>
</feature>
<evidence type="ECO:0000256" key="7">
    <source>
        <dbReference type="SAM" id="MobiDB-lite"/>
    </source>
</evidence>
<dbReference type="GO" id="GO:0016020">
    <property type="term" value="C:membrane"/>
    <property type="evidence" value="ECO:0007669"/>
    <property type="project" value="UniProtKB-SubCell"/>
</dbReference>
<proteinExistence type="inferred from homology"/>
<evidence type="ECO:0000259" key="9">
    <source>
        <dbReference type="PROSITE" id="PS50922"/>
    </source>
</evidence>
<evidence type="ECO:0000313" key="11">
    <source>
        <dbReference type="Proteomes" id="UP000267251"/>
    </source>
</evidence>
<dbReference type="InterPro" id="IPR016439">
    <property type="entry name" value="Lag1/Lac1-like"/>
</dbReference>
<dbReference type="AlphaFoldDB" id="A0A4P9Y1B0"/>